<evidence type="ECO:0000256" key="7">
    <source>
        <dbReference type="ARBA" id="ARBA00023136"/>
    </source>
</evidence>
<dbReference type="Pfam" id="PF02949">
    <property type="entry name" value="7tm_6"/>
    <property type="match status" value="1"/>
</dbReference>
<dbReference type="GO" id="GO:0005549">
    <property type="term" value="F:odorant binding"/>
    <property type="evidence" value="ECO:0007669"/>
    <property type="project" value="InterPro"/>
</dbReference>
<feature type="transmembrane region" description="Helical" evidence="10">
    <location>
        <begin position="49"/>
        <end position="69"/>
    </location>
</feature>
<proteinExistence type="evidence at transcript level"/>
<dbReference type="GO" id="GO:0004984">
    <property type="term" value="F:olfactory receptor activity"/>
    <property type="evidence" value="ECO:0007669"/>
    <property type="project" value="InterPro"/>
</dbReference>
<evidence type="ECO:0000256" key="5">
    <source>
        <dbReference type="ARBA" id="ARBA00022725"/>
    </source>
</evidence>
<comment type="subcellular location">
    <subcellularLocation>
        <location evidence="1 10">Cell membrane</location>
        <topology evidence="1 10">Multi-pass membrane protein</topology>
    </subcellularLocation>
</comment>
<evidence type="ECO:0000256" key="6">
    <source>
        <dbReference type="ARBA" id="ARBA00022989"/>
    </source>
</evidence>
<feature type="transmembrane region" description="Helical" evidence="10">
    <location>
        <begin position="138"/>
        <end position="160"/>
    </location>
</feature>
<dbReference type="EMBL" id="KU523651">
    <property type="protein sequence ID" value="APZ81473.1"/>
    <property type="molecule type" value="mRNA"/>
</dbReference>
<keyword evidence="6 10" id="KW-1133">Transmembrane helix</keyword>
<keyword evidence="5 10" id="KW-0552">Olfaction</keyword>
<dbReference type="PANTHER" id="PTHR21137">
    <property type="entry name" value="ODORANT RECEPTOR"/>
    <property type="match status" value="1"/>
</dbReference>
<protein>
    <recommendedName>
        <fullName evidence="10">Odorant receptor</fullName>
    </recommendedName>
</protein>
<feature type="transmembrane region" description="Helical" evidence="10">
    <location>
        <begin position="195"/>
        <end position="215"/>
    </location>
</feature>
<keyword evidence="3 10" id="KW-0716">Sensory transduction</keyword>
<feature type="transmembrane region" description="Helical" evidence="10">
    <location>
        <begin position="286"/>
        <end position="305"/>
    </location>
</feature>
<evidence type="ECO:0000313" key="11">
    <source>
        <dbReference type="EMBL" id="APZ81473.1"/>
    </source>
</evidence>
<sequence length="412" mass="48388">MKDHLILDDMGEVDIEWLTEEERALIISFDKVHSWTGMWRNAKRIQWSYFWLFQMTMFMIIYFYSLYFFLEELEILTHVIHHIIMAGDDFMYIYLLNYNRRNLEIVHDLNLKTYGYGSDLVKNYHRKLMTERLKTYRLVYRFILLSAAATILYLEAFFVLEATILKTYVTMYPIYLPIDLNHPVTYTSVVFLQHLQVYVTLVMGSGLVSILFSAWNHITLELAVLTFAMNNIEEIVKEQLSRFQFKSHGTKEAARNKIYRSCCYHLARHHGSIARYFNTFKSASRLTISCIFLTGIVCFACVGITTVTDNMGIKLKFFLIMVVQTSVIYAWCAVGQYISDQNANIQWVISGIPWWKMPKPCHSTLRLIMVGTSMPWFLTTPLGQDANNESFMDMVTSSYRIFNLVYQMMFSS</sequence>
<keyword evidence="8 10" id="KW-0675">Receptor</keyword>
<name>A0A2I4PH40_ADELI</name>
<keyword evidence="7 10" id="KW-0472">Membrane</keyword>
<dbReference type="InterPro" id="IPR004117">
    <property type="entry name" value="7tm6_olfct_rcpt"/>
</dbReference>
<organism evidence="11">
    <name type="scientific">Adelphocoris lineolatus</name>
    <name type="common">Alfalfa plant bug</name>
    <dbReference type="NCBI Taxonomy" id="236346"/>
    <lineage>
        <taxon>Eukaryota</taxon>
        <taxon>Metazoa</taxon>
        <taxon>Ecdysozoa</taxon>
        <taxon>Arthropoda</taxon>
        <taxon>Hexapoda</taxon>
        <taxon>Insecta</taxon>
        <taxon>Pterygota</taxon>
        <taxon>Neoptera</taxon>
        <taxon>Paraneoptera</taxon>
        <taxon>Hemiptera</taxon>
        <taxon>Heteroptera</taxon>
        <taxon>Panheteroptera</taxon>
        <taxon>Cimicomorpha</taxon>
        <taxon>Miridae</taxon>
        <taxon>Mirini</taxon>
        <taxon>Adelphocoris</taxon>
    </lineage>
</organism>
<keyword evidence="2" id="KW-1003">Cell membrane</keyword>
<accession>A0A2I4PH40</accession>
<comment type="caution">
    <text evidence="10">Lacks conserved residue(s) required for the propagation of feature annotation.</text>
</comment>
<evidence type="ECO:0000256" key="3">
    <source>
        <dbReference type="ARBA" id="ARBA00022606"/>
    </source>
</evidence>
<evidence type="ECO:0000256" key="2">
    <source>
        <dbReference type="ARBA" id="ARBA00022475"/>
    </source>
</evidence>
<dbReference type="GO" id="GO:0005886">
    <property type="term" value="C:plasma membrane"/>
    <property type="evidence" value="ECO:0007669"/>
    <property type="project" value="UniProtKB-SubCell"/>
</dbReference>
<evidence type="ECO:0000256" key="8">
    <source>
        <dbReference type="ARBA" id="ARBA00023170"/>
    </source>
</evidence>
<evidence type="ECO:0000256" key="1">
    <source>
        <dbReference type="ARBA" id="ARBA00004651"/>
    </source>
</evidence>
<comment type="similarity">
    <text evidence="10">Belongs to the insect chemoreceptor superfamily. Heteromeric odorant receptor channel (TC 1.A.69) family.</text>
</comment>
<evidence type="ECO:0000256" key="9">
    <source>
        <dbReference type="ARBA" id="ARBA00023224"/>
    </source>
</evidence>
<dbReference type="AlphaFoldDB" id="A0A2I4PH40"/>
<dbReference type="PANTHER" id="PTHR21137:SF35">
    <property type="entry name" value="ODORANT RECEPTOR 19A-RELATED"/>
    <property type="match status" value="1"/>
</dbReference>
<feature type="transmembrane region" description="Helical" evidence="10">
    <location>
        <begin position="317"/>
        <end position="338"/>
    </location>
</feature>
<keyword evidence="9 10" id="KW-0807">Transducer</keyword>
<keyword evidence="4 10" id="KW-0812">Transmembrane</keyword>
<dbReference type="GO" id="GO:0007165">
    <property type="term" value="P:signal transduction"/>
    <property type="evidence" value="ECO:0007669"/>
    <property type="project" value="UniProtKB-KW"/>
</dbReference>
<reference evidence="11" key="1">
    <citation type="submission" date="2016-01" db="EMBL/GenBank/DDBJ databases">
        <title>Candidate chemosensory genes identified in Adelphocoris lineolatus (Goeze) (Hemiptera: Miridae) by antennal transcriptome analysis.</title>
        <authorList>
            <person name="Xiao Y."/>
        </authorList>
    </citation>
    <scope>NUCLEOTIDE SEQUENCE</scope>
</reference>
<evidence type="ECO:0000256" key="10">
    <source>
        <dbReference type="RuleBase" id="RU351113"/>
    </source>
</evidence>
<evidence type="ECO:0000256" key="4">
    <source>
        <dbReference type="ARBA" id="ARBA00022692"/>
    </source>
</evidence>
<feature type="transmembrane region" description="Helical" evidence="10">
    <location>
        <begin position="75"/>
        <end position="95"/>
    </location>
</feature>